<feature type="transmembrane region" description="Helical" evidence="1">
    <location>
        <begin position="50"/>
        <end position="69"/>
    </location>
</feature>
<keyword evidence="1" id="KW-0472">Membrane</keyword>
<gene>
    <name evidence="2" type="ORF">ABV300_02245</name>
</gene>
<accession>A0AAU8G9U4</accession>
<keyword evidence="1" id="KW-1133">Transmembrane helix</keyword>
<keyword evidence="1" id="KW-0812">Transmembrane</keyword>
<sequence length="104" mass="11206">MSINNVSPNKESADRLAIISVILGGISAILPFIINIIFSKPGVGLGPFAYLTPSLLGFVIGLIIGFRGLRSRSKTLAKVGVSVCLVGLTLWLMYSLYIWYASLF</sequence>
<dbReference type="EMBL" id="CP159307">
    <property type="protein sequence ID" value="XCH33716.1"/>
    <property type="molecule type" value="Genomic_DNA"/>
</dbReference>
<name>A0AAU8G9U4_9CHLR</name>
<feature type="transmembrane region" description="Helical" evidence="1">
    <location>
        <begin position="76"/>
        <end position="100"/>
    </location>
</feature>
<evidence type="ECO:0008006" key="3">
    <source>
        <dbReference type="Google" id="ProtNLM"/>
    </source>
</evidence>
<evidence type="ECO:0000313" key="2">
    <source>
        <dbReference type="EMBL" id="XCH33716.1"/>
    </source>
</evidence>
<feature type="transmembrane region" description="Helical" evidence="1">
    <location>
        <begin position="16"/>
        <end position="38"/>
    </location>
</feature>
<dbReference type="RefSeq" id="WP_353714926.1">
    <property type="nucleotide sequence ID" value="NZ_CP159307.1"/>
</dbReference>
<evidence type="ECO:0000256" key="1">
    <source>
        <dbReference type="SAM" id="Phobius"/>
    </source>
</evidence>
<organism evidence="2">
    <name type="scientific">Dehalogenimonas sp. 4OHTPN</name>
    <dbReference type="NCBI Taxonomy" id="3166643"/>
    <lineage>
        <taxon>Bacteria</taxon>
        <taxon>Bacillati</taxon>
        <taxon>Chloroflexota</taxon>
        <taxon>Dehalococcoidia</taxon>
        <taxon>Dehalococcoidales</taxon>
        <taxon>Dehalococcoidaceae</taxon>
        <taxon>Dehalogenimonas</taxon>
    </lineage>
</organism>
<protein>
    <recommendedName>
        <fullName evidence="3">DUF4190 domain-containing protein</fullName>
    </recommendedName>
</protein>
<proteinExistence type="predicted"/>
<reference evidence="2" key="1">
    <citation type="submission" date="2024-06" db="EMBL/GenBank/DDBJ databases">
        <title>A Novel Isolate, Dehalogenimonas sp. Strain 4OHTPN, Dechlorinates Aromatic 4 Hydroxy chlorothalonil by a Novel Reductive Dehalogenase.</title>
        <authorList>
            <person name="Liu G."/>
        </authorList>
    </citation>
    <scope>NUCLEOTIDE SEQUENCE</scope>
    <source>
        <strain evidence="2">4OHTPN</strain>
    </source>
</reference>
<dbReference type="AlphaFoldDB" id="A0AAU8G9U4"/>